<evidence type="ECO:0000313" key="8">
    <source>
        <dbReference type="EMBL" id="KAK9676286.1"/>
    </source>
</evidence>
<proteinExistence type="inferred from homology"/>
<dbReference type="CDD" id="cd13132">
    <property type="entry name" value="MATE_eukaryotic"/>
    <property type="match status" value="1"/>
</dbReference>
<dbReference type="NCBIfam" id="TIGR00797">
    <property type="entry name" value="matE"/>
    <property type="match status" value="1"/>
</dbReference>
<evidence type="ECO:0000256" key="4">
    <source>
        <dbReference type="ARBA" id="ARBA00022989"/>
    </source>
</evidence>
<protein>
    <recommendedName>
        <fullName evidence="6">Protein DETOXIFICATION</fullName>
    </recommendedName>
    <alternativeName>
        <fullName evidence="6">Multidrug and toxic compound extrusion protein</fullName>
    </alternativeName>
</protein>
<comment type="similarity">
    <text evidence="2 6">Belongs to the multi antimicrobial extrusion (MATE) (TC 2.A.66.1) family.</text>
</comment>
<keyword evidence="5 6" id="KW-0472">Membrane</keyword>
<evidence type="ECO:0000256" key="2">
    <source>
        <dbReference type="ARBA" id="ARBA00010199"/>
    </source>
</evidence>
<evidence type="ECO:0000256" key="6">
    <source>
        <dbReference type="RuleBase" id="RU004914"/>
    </source>
</evidence>
<feature type="transmembrane region" description="Helical" evidence="6">
    <location>
        <begin position="183"/>
        <end position="203"/>
    </location>
</feature>
<feature type="transmembrane region" description="Helical" evidence="6">
    <location>
        <begin position="408"/>
        <end position="429"/>
    </location>
</feature>
<gene>
    <name evidence="8" type="ORF">RND81_11G066700</name>
</gene>
<keyword evidence="3 6" id="KW-0812">Transmembrane</keyword>
<dbReference type="GO" id="GO:0016020">
    <property type="term" value="C:membrane"/>
    <property type="evidence" value="ECO:0007669"/>
    <property type="project" value="UniProtKB-SubCell"/>
</dbReference>
<evidence type="ECO:0000256" key="7">
    <source>
        <dbReference type="SAM" id="MobiDB-lite"/>
    </source>
</evidence>
<dbReference type="PANTHER" id="PTHR11206">
    <property type="entry name" value="MULTIDRUG RESISTANCE PROTEIN"/>
    <property type="match status" value="1"/>
</dbReference>
<feature type="transmembrane region" description="Helical" evidence="6">
    <location>
        <begin position="291"/>
        <end position="311"/>
    </location>
</feature>
<feature type="transmembrane region" description="Helical" evidence="6">
    <location>
        <begin position="435"/>
        <end position="460"/>
    </location>
</feature>
<feature type="transmembrane region" description="Helical" evidence="6">
    <location>
        <begin position="34"/>
        <end position="51"/>
    </location>
</feature>
<feature type="transmembrane region" description="Helical" evidence="6">
    <location>
        <begin position="209"/>
        <end position="231"/>
    </location>
</feature>
<dbReference type="GO" id="GO:0015297">
    <property type="term" value="F:antiporter activity"/>
    <property type="evidence" value="ECO:0007669"/>
    <property type="project" value="InterPro"/>
</dbReference>
<keyword evidence="4 6" id="KW-1133">Transmembrane helix</keyword>
<evidence type="ECO:0000313" key="9">
    <source>
        <dbReference type="Proteomes" id="UP001443914"/>
    </source>
</evidence>
<feature type="transmembrane region" description="Helical" evidence="6">
    <location>
        <begin position="332"/>
        <end position="355"/>
    </location>
</feature>
<name>A0AAW1HHP9_SAPOF</name>
<comment type="caution">
    <text evidence="6">Lacks conserved residue(s) required for the propagation of feature annotation.</text>
</comment>
<feature type="transmembrane region" description="Helical" evidence="6">
    <location>
        <begin position="71"/>
        <end position="92"/>
    </location>
</feature>
<comment type="caution">
    <text evidence="8">The sequence shown here is derived from an EMBL/GenBank/DDBJ whole genome shotgun (WGS) entry which is preliminary data.</text>
</comment>
<sequence length="491" mass="53367">MEEGLLLEVKQQNEKGDIERALEWRIIGEEIKRVSWIAGPMVAVVLSQYLLQVVSQMMVGHLGELYLSSTAIAVSLSTVTGYSFLLGMASALETLSGQAYGAKQYKKLGTQTYTAMFSLFLVCIPISILWINVGKFLVFIGQDPAISYEAGRFSASLVPTLFAHAVLQPLVRYFQVQSMVMPMVISSCTTLCLHIPLCWALVFKSGLKNLGAAVSMSISIWLNAIFLALYMKFSTSCEATRSPPSMEIFHGIKEFFSYAIPSATMVCLEWWSFELLILLSGLLPHPELETSVLSVCLSTISTLYSIPYGVGAAASTRVSNELGAGNPQRARTAAFAVMAIAVANGLIVSSIIFATRKIFGYCFSNEKEVIDYVTTMAPLVCVNVIMDSLQGVLSGVARGCGWQHIGAFVNLTAFYLVGIPTAAALGFWVQMRGRGLWIGILCGSIVQAGLLAIITSATNWEKQASKARERLLESNSRDGNGSTIDEQRLLS</sequence>
<accession>A0AAW1HHP9</accession>
<organism evidence="8 9">
    <name type="scientific">Saponaria officinalis</name>
    <name type="common">Common soapwort</name>
    <name type="synonym">Lychnis saponaria</name>
    <dbReference type="NCBI Taxonomy" id="3572"/>
    <lineage>
        <taxon>Eukaryota</taxon>
        <taxon>Viridiplantae</taxon>
        <taxon>Streptophyta</taxon>
        <taxon>Embryophyta</taxon>
        <taxon>Tracheophyta</taxon>
        <taxon>Spermatophyta</taxon>
        <taxon>Magnoliopsida</taxon>
        <taxon>eudicotyledons</taxon>
        <taxon>Gunneridae</taxon>
        <taxon>Pentapetalae</taxon>
        <taxon>Caryophyllales</taxon>
        <taxon>Caryophyllaceae</taxon>
        <taxon>Caryophylleae</taxon>
        <taxon>Saponaria</taxon>
    </lineage>
</organism>
<dbReference type="GO" id="GO:0042910">
    <property type="term" value="F:xenobiotic transmembrane transporter activity"/>
    <property type="evidence" value="ECO:0007669"/>
    <property type="project" value="InterPro"/>
</dbReference>
<dbReference type="InterPro" id="IPR002528">
    <property type="entry name" value="MATE_fam"/>
</dbReference>
<keyword evidence="9" id="KW-1185">Reference proteome</keyword>
<dbReference type="GO" id="GO:1990961">
    <property type="term" value="P:xenobiotic detoxification by transmembrane export across the plasma membrane"/>
    <property type="evidence" value="ECO:0007669"/>
    <property type="project" value="InterPro"/>
</dbReference>
<reference evidence="8" key="1">
    <citation type="submission" date="2024-03" db="EMBL/GenBank/DDBJ databases">
        <title>WGS assembly of Saponaria officinalis var. Norfolk2.</title>
        <authorList>
            <person name="Jenkins J."/>
            <person name="Shu S."/>
            <person name="Grimwood J."/>
            <person name="Barry K."/>
            <person name="Goodstein D."/>
            <person name="Schmutz J."/>
            <person name="Leebens-Mack J."/>
            <person name="Osbourn A."/>
        </authorList>
    </citation>
    <scope>NUCLEOTIDE SEQUENCE [LARGE SCALE GENOMIC DNA]</scope>
    <source>
        <strain evidence="8">JIC</strain>
    </source>
</reference>
<feature type="region of interest" description="Disordered" evidence="7">
    <location>
        <begin position="471"/>
        <end position="491"/>
    </location>
</feature>
<dbReference type="AlphaFoldDB" id="A0AAW1HHP9"/>
<dbReference type="Proteomes" id="UP001443914">
    <property type="component" value="Unassembled WGS sequence"/>
</dbReference>
<dbReference type="EMBL" id="JBDFQZ010000011">
    <property type="protein sequence ID" value="KAK9676286.1"/>
    <property type="molecule type" value="Genomic_DNA"/>
</dbReference>
<dbReference type="Pfam" id="PF01554">
    <property type="entry name" value="MatE"/>
    <property type="match status" value="2"/>
</dbReference>
<feature type="transmembrane region" description="Helical" evidence="6">
    <location>
        <begin position="113"/>
        <end position="133"/>
    </location>
</feature>
<evidence type="ECO:0000256" key="5">
    <source>
        <dbReference type="ARBA" id="ARBA00023136"/>
    </source>
</evidence>
<comment type="subcellular location">
    <subcellularLocation>
        <location evidence="1">Membrane</location>
        <topology evidence="1">Multi-pass membrane protein</topology>
    </subcellularLocation>
</comment>
<evidence type="ECO:0000256" key="1">
    <source>
        <dbReference type="ARBA" id="ARBA00004141"/>
    </source>
</evidence>
<dbReference type="InterPro" id="IPR045069">
    <property type="entry name" value="MATE_euk"/>
</dbReference>
<evidence type="ECO:0000256" key="3">
    <source>
        <dbReference type="ARBA" id="ARBA00022692"/>
    </source>
</evidence>